<evidence type="ECO:0000313" key="2">
    <source>
        <dbReference type="Proteomes" id="UP001165121"/>
    </source>
</evidence>
<evidence type="ECO:0000313" key="1">
    <source>
        <dbReference type="EMBL" id="GMF14767.1"/>
    </source>
</evidence>
<protein>
    <submittedName>
        <fullName evidence="1">Unnamed protein product</fullName>
    </submittedName>
</protein>
<sequence length="80" mass="9103">MMNSDWPQQSEAYRCFISIEFALVPYRLRRPTMGPDDFGMFNIDVIFKTVSDSSNELLSGGGDEDANSTTNKVEMDITLW</sequence>
<name>A0A9W6WIU4_9STRA</name>
<dbReference type="AlphaFoldDB" id="A0A9W6WIU4"/>
<proteinExistence type="predicted"/>
<organism evidence="1 2">
    <name type="scientific">Phytophthora fragariaefolia</name>
    <dbReference type="NCBI Taxonomy" id="1490495"/>
    <lineage>
        <taxon>Eukaryota</taxon>
        <taxon>Sar</taxon>
        <taxon>Stramenopiles</taxon>
        <taxon>Oomycota</taxon>
        <taxon>Peronosporomycetes</taxon>
        <taxon>Peronosporales</taxon>
        <taxon>Peronosporaceae</taxon>
        <taxon>Phytophthora</taxon>
    </lineage>
</organism>
<keyword evidence="2" id="KW-1185">Reference proteome</keyword>
<reference evidence="1" key="1">
    <citation type="submission" date="2023-04" db="EMBL/GenBank/DDBJ databases">
        <title>Phytophthora fragariaefolia NBRC 109709.</title>
        <authorList>
            <person name="Ichikawa N."/>
            <person name="Sato H."/>
            <person name="Tonouchi N."/>
        </authorList>
    </citation>
    <scope>NUCLEOTIDE SEQUENCE</scope>
    <source>
        <strain evidence="1">NBRC 109709</strain>
    </source>
</reference>
<accession>A0A9W6WIU4</accession>
<comment type="caution">
    <text evidence="1">The sequence shown here is derived from an EMBL/GenBank/DDBJ whole genome shotgun (WGS) entry which is preliminary data.</text>
</comment>
<gene>
    <name evidence="1" type="ORF">Pfra01_000017600</name>
</gene>
<dbReference type="EMBL" id="BSXT01000012">
    <property type="protein sequence ID" value="GMF14767.1"/>
    <property type="molecule type" value="Genomic_DNA"/>
</dbReference>
<dbReference type="Proteomes" id="UP001165121">
    <property type="component" value="Unassembled WGS sequence"/>
</dbReference>